<proteinExistence type="evidence at transcript level"/>
<evidence type="ECO:0000313" key="1">
    <source>
        <dbReference type="EMBL" id="ACN40789.1"/>
    </source>
</evidence>
<name>C0PSJ9_PICSI</name>
<sequence length="83" mass="9833">MVHTPPKKIKAEIDLAEEDVIFLRHFVFGEEVNTNIFPWIPDPSSSRAKESKYYRTVELYWQSNMLMGKVLLDRNELHQDVQL</sequence>
<protein>
    <submittedName>
        <fullName evidence="1">Uncharacterized protein</fullName>
    </submittedName>
</protein>
<organism evidence="1">
    <name type="scientific">Picea sitchensis</name>
    <name type="common">Sitka spruce</name>
    <name type="synonym">Pinus sitchensis</name>
    <dbReference type="NCBI Taxonomy" id="3332"/>
    <lineage>
        <taxon>Eukaryota</taxon>
        <taxon>Viridiplantae</taxon>
        <taxon>Streptophyta</taxon>
        <taxon>Embryophyta</taxon>
        <taxon>Tracheophyta</taxon>
        <taxon>Spermatophyta</taxon>
        <taxon>Pinopsida</taxon>
        <taxon>Pinidae</taxon>
        <taxon>Conifers I</taxon>
        <taxon>Pinales</taxon>
        <taxon>Pinaceae</taxon>
        <taxon>Picea</taxon>
    </lineage>
</organism>
<reference evidence="1" key="1">
    <citation type="submission" date="2009-02" db="EMBL/GenBank/DDBJ databases">
        <title>Full length sequence-verified cDNA sequences from Sitka spruce (Picea sitchensis).</title>
        <authorList>
            <person name="Reid K.E."/>
            <person name="Liao N."/>
            <person name="Ralph S."/>
            <person name="Kolosova N."/>
            <person name="Oddy C."/>
            <person name="Moore R."/>
            <person name="Mayo M."/>
            <person name="Wagner S."/>
            <person name="King J."/>
            <person name="Yanchuk A."/>
            <person name="Holt R."/>
            <person name="Jones S."/>
            <person name="Marra M."/>
            <person name="Ritland C.E."/>
            <person name="Ritland K."/>
            <person name="Bohlmann J."/>
        </authorList>
    </citation>
    <scope>NUCLEOTIDE SEQUENCE</scope>
    <source>
        <tissue evidence="1">Bark</tissue>
    </source>
</reference>
<accession>C0PSJ9</accession>
<dbReference type="AlphaFoldDB" id="C0PSJ9"/>
<dbReference type="EMBL" id="BT071323">
    <property type="protein sequence ID" value="ACN40789.1"/>
    <property type="molecule type" value="mRNA"/>
</dbReference>